<comment type="caution">
    <text evidence="1">The sequence shown here is derived from an EMBL/GenBank/DDBJ whole genome shotgun (WGS) entry which is preliminary data.</text>
</comment>
<sequence>MKYCNGAETFYTYDPQRGKAGGQMAHTNTYGTDTGKKFQLANVKDVIGDFASYGSDPRRTQYAGSETWNFTKGKRNAGGISGAEPIKK</sequence>
<reference evidence="1 2" key="1">
    <citation type="submission" date="2018-08" db="EMBL/GenBank/DDBJ databases">
        <title>A genome reference for cultivated species of the human gut microbiota.</title>
        <authorList>
            <person name="Zou Y."/>
            <person name="Xue W."/>
            <person name="Luo G."/>
        </authorList>
    </citation>
    <scope>NUCLEOTIDE SEQUENCE [LARGE SCALE GENOMIC DNA]</scope>
    <source>
        <strain evidence="1 2">TF06-40</strain>
    </source>
</reference>
<accession>A0AA92SWM3</accession>
<dbReference type="AlphaFoldDB" id="A0AA92SWM3"/>
<evidence type="ECO:0000313" key="2">
    <source>
        <dbReference type="Proteomes" id="UP000261187"/>
    </source>
</evidence>
<name>A0AA92SWM3_9BACT</name>
<gene>
    <name evidence="1" type="ORF">DXC61_13310</name>
</gene>
<organism evidence="1 2">
    <name type="scientific">Segatella copri</name>
    <dbReference type="NCBI Taxonomy" id="165179"/>
    <lineage>
        <taxon>Bacteria</taxon>
        <taxon>Pseudomonadati</taxon>
        <taxon>Bacteroidota</taxon>
        <taxon>Bacteroidia</taxon>
        <taxon>Bacteroidales</taxon>
        <taxon>Prevotellaceae</taxon>
        <taxon>Segatella</taxon>
    </lineage>
</organism>
<protein>
    <submittedName>
        <fullName evidence="1">Uncharacterized protein</fullName>
    </submittedName>
</protein>
<dbReference type="EMBL" id="QSSA01000035">
    <property type="protein sequence ID" value="RGL55936.1"/>
    <property type="molecule type" value="Genomic_DNA"/>
</dbReference>
<evidence type="ECO:0000313" key="1">
    <source>
        <dbReference type="EMBL" id="RGL55936.1"/>
    </source>
</evidence>
<dbReference type="RefSeq" id="WP_117695544.1">
    <property type="nucleotide sequence ID" value="NZ_QSSA01000035.1"/>
</dbReference>
<proteinExistence type="predicted"/>
<dbReference type="Proteomes" id="UP000261187">
    <property type="component" value="Unassembled WGS sequence"/>
</dbReference>